<dbReference type="Proteomes" id="UP000615446">
    <property type="component" value="Unassembled WGS sequence"/>
</dbReference>
<comment type="caution">
    <text evidence="1">The sequence shown here is derived from an EMBL/GenBank/DDBJ whole genome shotgun (WGS) entry which is preliminary data.</text>
</comment>
<proteinExistence type="predicted"/>
<name>A0A8H3L0P8_9GLOM</name>
<organism evidence="1 2">
    <name type="scientific">Rhizophagus clarus</name>
    <dbReference type="NCBI Taxonomy" id="94130"/>
    <lineage>
        <taxon>Eukaryota</taxon>
        <taxon>Fungi</taxon>
        <taxon>Fungi incertae sedis</taxon>
        <taxon>Mucoromycota</taxon>
        <taxon>Glomeromycotina</taxon>
        <taxon>Glomeromycetes</taxon>
        <taxon>Glomerales</taxon>
        <taxon>Glomeraceae</taxon>
        <taxon>Rhizophagus</taxon>
    </lineage>
</organism>
<accession>A0A8H3L0P8</accession>
<dbReference type="AlphaFoldDB" id="A0A8H3L0P8"/>
<dbReference type="EMBL" id="BLAL01000025">
    <property type="protein sequence ID" value="GES76621.1"/>
    <property type="molecule type" value="Genomic_DNA"/>
</dbReference>
<gene>
    <name evidence="1" type="ORF">RCL2_000402200</name>
</gene>
<evidence type="ECO:0000313" key="2">
    <source>
        <dbReference type="Proteomes" id="UP000615446"/>
    </source>
</evidence>
<sequence>MATIIELANAIDGFVDNQSTAKAIMADQVKRATRQIRRKETTLQQDLIPEGRCLPVLKLMAPALAKFQPYIGQEPSDDYLDKVIQLWVYFKGHMTVLETANAGDFDNAVKYNILKSMMGGKYASVPVNNGLVAGNSAINTPDTLRAWLRAKYQ</sequence>
<reference evidence="1" key="1">
    <citation type="submission" date="2019-10" db="EMBL/GenBank/DDBJ databases">
        <title>Conservation and host-specific expression of non-tandemly repeated heterogenous ribosome RNA gene in arbuscular mycorrhizal fungi.</title>
        <authorList>
            <person name="Maeda T."/>
            <person name="Kobayashi Y."/>
            <person name="Nakagawa T."/>
            <person name="Ezawa T."/>
            <person name="Yamaguchi K."/>
            <person name="Bino T."/>
            <person name="Nishimoto Y."/>
            <person name="Shigenobu S."/>
            <person name="Kawaguchi M."/>
        </authorList>
    </citation>
    <scope>NUCLEOTIDE SEQUENCE</scope>
    <source>
        <strain evidence="1">HR1</strain>
    </source>
</reference>
<protein>
    <submittedName>
        <fullName evidence="1">Uncharacterized protein</fullName>
    </submittedName>
</protein>
<evidence type="ECO:0000313" key="1">
    <source>
        <dbReference type="EMBL" id="GES76621.1"/>
    </source>
</evidence>